<dbReference type="OrthoDB" id="9995210at2759"/>
<dbReference type="Proteomes" id="UP000054047">
    <property type="component" value="Unassembled WGS sequence"/>
</dbReference>
<evidence type="ECO:0000256" key="3">
    <source>
        <dbReference type="PROSITE-ProRule" id="PRU00023"/>
    </source>
</evidence>
<accession>A0A0C2FM64</accession>
<dbReference type="InterPro" id="IPR002110">
    <property type="entry name" value="Ankyrin_rpt"/>
</dbReference>
<protein>
    <submittedName>
        <fullName evidence="4">Ankyrin repeat protein</fullName>
    </submittedName>
</protein>
<reference evidence="4 5" key="1">
    <citation type="submission" date="2013-12" db="EMBL/GenBank/DDBJ databases">
        <title>Draft genome of the parsitic nematode Ancylostoma duodenale.</title>
        <authorList>
            <person name="Mitreva M."/>
        </authorList>
    </citation>
    <scope>NUCLEOTIDE SEQUENCE [LARGE SCALE GENOMIC DNA]</scope>
    <source>
        <strain evidence="4 5">Zhejiang</strain>
    </source>
</reference>
<dbReference type="Pfam" id="PF12796">
    <property type="entry name" value="Ank_2"/>
    <property type="match status" value="1"/>
</dbReference>
<keyword evidence="1" id="KW-0677">Repeat</keyword>
<organism evidence="4 5">
    <name type="scientific">Ancylostoma duodenale</name>
    <dbReference type="NCBI Taxonomy" id="51022"/>
    <lineage>
        <taxon>Eukaryota</taxon>
        <taxon>Metazoa</taxon>
        <taxon>Ecdysozoa</taxon>
        <taxon>Nematoda</taxon>
        <taxon>Chromadorea</taxon>
        <taxon>Rhabditida</taxon>
        <taxon>Rhabditina</taxon>
        <taxon>Rhabditomorpha</taxon>
        <taxon>Strongyloidea</taxon>
        <taxon>Ancylostomatidae</taxon>
        <taxon>Ancylostomatinae</taxon>
        <taxon>Ancylostoma</taxon>
    </lineage>
</organism>
<evidence type="ECO:0000313" key="4">
    <source>
        <dbReference type="EMBL" id="KIH45936.1"/>
    </source>
</evidence>
<keyword evidence="2 3" id="KW-0040">ANK repeat</keyword>
<name>A0A0C2FM64_9BILA</name>
<dbReference type="InterPro" id="IPR036770">
    <property type="entry name" value="Ankyrin_rpt-contain_sf"/>
</dbReference>
<proteinExistence type="predicted"/>
<dbReference type="Gene3D" id="1.25.40.20">
    <property type="entry name" value="Ankyrin repeat-containing domain"/>
    <property type="match status" value="1"/>
</dbReference>
<gene>
    <name evidence="4" type="ORF">ANCDUO_24016</name>
</gene>
<dbReference type="PROSITE" id="PS50088">
    <property type="entry name" value="ANK_REPEAT"/>
    <property type="match status" value="1"/>
</dbReference>
<dbReference type="InterPro" id="IPR050776">
    <property type="entry name" value="Ank_Repeat/CDKN_Inhibitor"/>
</dbReference>
<sequence>MYLQGANLNMTDYDGRTALHIAASEGHVELLKFFLSVAQVNHSPRDRSAKFPKFILTKRNGRKCRWGRTPLDEARQFDKLECAQLLENHRPEQKRQPGVDEIDEGSDSETTMCVELTAWRKKQYVIILLHLLKSMIERIQLHLRLLAKLFGDCNRIRGR</sequence>
<dbReference type="SMART" id="SM00248">
    <property type="entry name" value="ANK"/>
    <property type="match status" value="2"/>
</dbReference>
<dbReference type="AlphaFoldDB" id="A0A0C2FM64"/>
<dbReference type="EMBL" id="KN770608">
    <property type="protein sequence ID" value="KIH45936.1"/>
    <property type="molecule type" value="Genomic_DNA"/>
</dbReference>
<evidence type="ECO:0000313" key="5">
    <source>
        <dbReference type="Proteomes" id="UP000054047"/>
    </source>
</evidence>
<dbReference type="PANTHER" id="PTHR24201">
    <property type="entry name" value="ANK_REP_REGION DOMAIN-CONTAINING PROTEIN"/>
    <property type="match status" value="1"/>
</dbReference>
<evidence type="ECO:0000256" key="2">
    <source>
        <dbReference type="ARBA" id="ARBA00023043"/>
    </source>
</evidence>
<feature type="repeat" description="ANK" evidence="3">
    <location>
        <begin position="14"/>
        <end position="36"/>
    </location>
</feature>
<evidence type="ECO:0000256" key="1">
    <source>
        <dbReference type="ARBA" id="ARBA00022737"/>
    </source>
</evidence>
<dbReference type="SUPFAM" id="SSF48403">
    <property type="entry name" value="Ankyrin repeat"/>
    <property type="match status" value="1"/>
</dbReference>
<dbReference type="PROSITE" id="PS50297">
    <property type="entry name" value="ANK_REP_REGION"/>
    <property type="match status" value="1"/>
</dbReference>
<keyword evidence="5" id="KW-1185">Reference proteome</keyword>